<feature type="signal peptide" evidence="2">
    <location>
        <begin position="1"/>
        <end position="26"/>
    </location>
</feature>
<dbReference type="PRINTS" id="PR00131">
    <property type="entry name" value="GLHYDRLASE1"/>
</dbReference>
<evidence type="ECO:0000256" key="2">
    <source>
        <dbReference type="SAM" id="SignalP"/>
    </source>
</evidence>
<dbReference type="GO" id="GO:0005975">
    <property type="term" value="P:carbohydrate metabolic process"/>
    <property type="evidence" value="ECO:0007669"/>
    <property type="project" value="InterPro"/>
</dbReference>
<name>A0AA38UED7_9AGAR</name>
<dbReference type="Gene3D" id="3.20.20.80">
    <property type="entry name" value="Glycosidases"/>
    <property type="match status" value="1"/>
</dbReference>
<dbReference type="SUPFAM" id="SSF51445">
    <property type="entry name" value="(Trans)glycosidases"/>
    <property type="match status" value="1"/>
</dbReference>
<dbReference type="Pfam" id="PF00232">
    <property type="entry name" value="Glyco_hydro_1"/>
    <property type="match status" value="1"/>
</dbReference>
<dbReference type="PROSITE" id="PS00653">
    <property type="entry name" value="GLYCOSYL_HYDROL_F1_2"/>
    <property type="match status" value="1"/>
</dbReference>
<reference evidence="3" key="1">
    <citation type="submission" date="2022-08" db="EMBL/GenBank/DDBJ databases">
        <authorList>
            <consortium name="DOE Joint Genome Institute"/>
            <person name="Min B."/>
            <person name="Riley R."/>
            <person name="Sierra-Patev S."/>
            <person name="Naranjo-Ortiz M."/>
            <person name="Looney B."/>
            <person name="Konkel Z."/>
            <person name="Slot J.C."/>
            <person name="Sakamoto Y."/>
            <person name="Steenwyk J.L."/>
            <person name="Rokas A."/>
            <person name="Carro J."/>
            <person name="Camarero S."/>
            <person name="Ferreira P."/>
            <person name="Molpeceres G."/>
            <person name="Ruiz-Duenas F.J."/>
            <person name="Serrano A."/>
            <person name="Henrissat B."/>
            <person name="Drula E."/>
            <person name="Hughes K.W."/>
            <person name="Mata J.L."/>
            <person name="Ishikawa N.K."/>
            <person name="Vargas-Isla R."/>
            <person name="Ushijima S."/>
            <person name="Smith C.A."/>
            <person name="Ahrendt S."/>
            <person name="Andreopoulos W."/>
            <person name="He G."/>
            <person name="Labutti K."/>
            <person name="Lipzen A."/>
            <person name="Ng V."/>
            <person name="Sandor L."/>
            <person name="Barry K."/>
            <person name="Martinez A.T."/>
            <person name="Xiao Y."/>
            <person name="Gibbons J.G."/>
            <person name="Terashima K."/>
            <person name="Hibbett D.S."/>
            <person name="Grigoriev I.V."/>
        </authorList>
    </citation>
    <scope>NUCLEOTIDE SEQUENCE</scope>
    <source>
        <strain evidence="3">TFB9207</strain>
    </source>
</reference>
<dbReference type="InterPro" id="IPR001360">
    <property type="entry name" value="Glyco_hydro_1"/>
</dbReference>
<feature type="chain" id="PRO_5041370050" evidence="2">
    <location>
        <begin position="27"/>
        <end position="640"/>
    </location>
</feature>
<sequence length="640" mass="70430">MAKFLSVVLATTSLLFRLHVLEVALSQNAVETSALTHTSIVLPSSSAVVSAVLSATSTNTPLTSIEPSSTLSLTSTITAAPPLTTTTSFNPSSGPFPPVGSFPRDYSPAGLAKLWDVVGPVEVPPITTTVIPQTPIVLPSPPPALYPSFFAVAPEDILPDLKFPEGFFFGVASAAYQVEGAVKDEGKGPSLWDWANRQPGVVVDNTTADVVDLHYYLYKEDVARIAALGVNSHSFSISWGRILPFGAADSPVNQEGIDHYADVIATHLQFNVTPVVTLFHWDPPLALSAYYGGFASPNIVDDYIHYAKTVFTAYNGSVHTWYTFNEPQVFCSELAGFPFNLTLPNGVNSSTAQFQCSYYLLKAHAGAVKAFREMRITGEIAFKSADYVGMPWRANNTEDALAVERHAAFGLGIFADPVYTTGDWPQILKDTLPPDYLPRFTEEESKEILGTADFFAIDAYRTYWNAAPPEGIDACVKDFSNPAWPACNLEVMFDLNGWASGPASDPLSPWLQATPQFLRTSFKEYHRRWPTSKIIFSEFGFTQPFEGTRTPAELFQITEDTERTNYYMTYLGELLLSIHEDGIPVEGAFAWAIMDNAEWNSGLSARFGIQYVNYSSPTLERTYKRSAFALSEFFRQHLQN</sequence>
<gene>
    <name evidence="3" type="ORF">F5878DRAFT_190549</name>
</gene>
<keyword evidence="4" id="KW-1185">Reference proteome</keyword>
<dbReference type="PANTHER" id="PTHR10353">
    <property type="entry name" value="GLYCOSYL HYDROLASE"/>
    <property type="match status" value="1"/>
</dbReference>
<organism evidence="3 4">
    <name type="scientific">Lentinula raphanica</name>
    <dbReference type="NCBI Taxonomy" id="153919"/>
    <lineage>
        <taxon>Eukaryota</taxon>
        <taxon>Fungi</taxon>
        <taxon>Dikarya</taxon>
        <taxon>Basidiomycota</taxon>
        <taxon>Agaricomycotina</taxon>
        <taxon>Agaricomycetes</taxon>
        <taxon>Agaricomycetidae</taxon>
        <taxon>Agaricales</taxon>
        <taxon>Marasmiineae</taxon>
        <taxon>Omphalotaceae</taxon>
        <taxon>Lentinula</taxon>
    </lineage>
</organism>
<accession>A0AA38UED7</accession>
<dbReference type="EMBL" id="MU806209">
    <property type="protein sequence ID" value="KAJ3837990.1"/>
    <property type="molecule type" value="Genomic_DNA"/>
</dbReference>
<evidence type="ECO:0000256" key="1">
    <source>
        <dbReference type="RuleBase" id="RU003690"/>
    </source>
</evidence>
<dbReference type="AlphaFoldDB" id="A0AA38UED7"/>
<evidence type="ECO:0000313" key="3">
    <source>
        <dbReference type="EMBL" id="KAJ3837990.1"/>
    </source>
</evidence>
<dbReference type="GO" id="GO:0008422">
    <property type="term" value="F:beta-glucosidase activity"/>
    <property type="evidence" value="ECO:0007669"/>
    <property type="project" value="TreeGrafter"/>
</dbReference>
<dbReference type="Proteomes" id="UP001163846">
    <property type="component" value="Unassembled WGS sequence"/>
</dbReference>
<keyword evidence="2" id="KW-0732">Signal</keyword>
<protein>
    <submittedName>
        <fullName evidence="3">Glycoside hydrolase family 1 protein</fullName>
    </submittedName>
</protein>
<proteinExistence type="inferred from homology"/>
<keyword evidence="3" id="KW-0378">Hydrolase</keyword>
<dbReference type="PANTHER" id="PTHR10353:SF53">
    <property type="entry name" value="BETA-1,4-GLUCOSIDASE (EUROFUNG)"/>
    <property type="match status" value="1"/>
</dbReference>
<evidence type="ECO:0000313" key="4">
    <source>
        <dbReference type="Proteomes" id="UP001163846"/>
    </source>
</evidence>
<comment type="similarity">
    <text evidence="1">Belongs to the glycosyl hydrolase 1 family.</text>
</comment>
<dbReference type="InterPro" id="IPR033132">
    <property type="entry name" value="GH_1_N_CS"/>
</dbReference>
<dbReference type="InterPro" id="IPR017853">
    <property type="entry name" value="GH"/>
</dbReference>
<comment type="caution">
    <text evidence="3">The sequence shown here is derived from an EMBL/GenBank/DDBJ whole genome shotgun (WGS) entry which is preliminary data.</text>
</comment>